<sequence length="355" mass="40983">MDSSATVGSASIESEGQVSLAQQLRFETHSFRSASNIDYEHDSLDLKSDSIRLVQVLPGQAQKIHCTIKQAKTIDRYICLSYVWGPPEDTQAIDIDGKLFHVRRNLWEFLSMVRSTCSTDKTENEQCHENDCERPYKASDSFWIDAICINQDDDIERCHQVQQMGKIYSGAQLVLAWLGANSQLASLFQYMRVDMPNQLFFDAEHFLALSELSEHVYWKRAWITQEIQLARHAYLLSNNQHLDLSFFQRVGPTIVARTFSQYICNDLWRPFDHTIQKHEGNSLLDNLYRFRNKQCSNELDLVYSLRSMSTQCPVMAAQFRFVMEFPWLNWPEVYSTASATDCAPGARSQHSGVYE</sequence>
<evidence type="ECO:0000313" key="2">
    <source>
        <dbReference type="EMBL" id="KAH7086422.1"/>
    </source>
</evidence>
<evidence type="ECO:0000259" key="1">
    <source>
        <dbReference type="Pfam" id="PF06985"/>
    </source>
</evidence>
<comment type="caution">
    <text evidence="2">The sequence shown here is derived from an EMBL/GenBank/DDBJ whole genome shotgun (WGS) entry which is preliminary data.</text>
</comment>
<dbReference type="PANTHER" id="PTHR24148">
    <property type="entry name" value="ANKYRIN REPEAT DOMAIN-CONTAINING PROTEIN 39 HOMOLOG-RELATED"/>
    <property type="match status" value="1"/>
</dbReference>
<dbReference type="InterPro" id="IPR052895">
    <property type="entry name" value="HetReg/Transcr_Mod"/>
</dbReference>
<accession>A0A8K0R479</accession>
<dbReference type="Pfam" id="PF06985">
    <property type="entry name" value="HET"/>
    <property type="match status" value="1"/>
</dbReference>
<name>A0A8K0R479_9PLEO</name>
<keyword evidence="3" id="KW-1185">Reference proteome</keyword>
<gene>
    <name evidence="2" type="ORF">FB567DRAFT_70267</name>
</gene>
<evidence type="ECO:0000313" key="3">
    <source>
        <dbReference type="Proteomes" id="UP000813461"/>
    </source>
</evidence>
<dbReference type="PANTHER" id="PTHR24148:SF73">
    <property type="entry name" value="HET DOMAIN PROTEIN (AFU_ORTHOLOGUE AFUA_8G01020)"/>
    <property type="match status" value="1"/>
</dbReference>
<dbReference type="InterPro" id="IPR010730">
    <property type="entry name" value="HET"/>
</dbReference>
<organism evidence="2 3">
    <name type="scientific">Paraphoma chrysanthemicola</name>
    <dbReference type="NCBI Taxonomy" id="798071"/>
    <lineage>
        <taxon>Eukaryota</taxon>
        <taxon>Fungi</taxon>
        <taxon>Dikarya</taxon>
        <taxon>Ascomycota</taxon>
        <taxon>Pezizomycotina</taxon>
        <taxon>Dothideomycetes</taxon>
        <taxon>Pleosporomycetidae</taxon>
        <taxon>Pleosporales</taxon>
        <taxon>Pleosporineae</taxon>
        <taxon>Phaeosphaeriaceae</taxon>
        <taxon>Paraphoma</taxon>
    </lineage>
</organism>
<feature type="domain" description="Heterokaryon incompatibility" evidence="1">
    <location>
        <begin position="77"/>
        <end position="226"/>
    </location>
</feature>
<protein>
    <submittedName>
        <fullName evidence="2">Heterokaryon incompatibility protein-domain-containing protein</fullName>
    </submittedName>
</protein>
<dbReference type="OrthoDB" id="194358at2759"/>
<dbReference type="EMBL" id="JAGMVJ010000011">
    <property type="protein sequence ID" value="KAH7086422.1"/>
    <property type="molecule type" value="Genomic_DNA"/>
</dbReference>
<proteinExistence type="predicted"/>
<reference evidence="2" key="1">
    <citation type="journal article" date="2021" name="Nat. Commun.">
        <title>Genetic determinants of endophytism in the Arabidopsis root mycobiome.</title>
        <authorList>
            <person name="Mesny F."/>
            <person name="Miyauchi S."/>
            <person name="Thiergart T."/>
            <person name="Pickel B."/>
            <person name="Atanasova L."/>
            <person name="Karlsson M."/>
            <person name="Huettel B."/>
            <person name="Barry K.W."/>
            <person name="Haridas S."/>
            <person name="Chen C."/>
            <person name="Bauer D."/>
            <person name="Andreopoulos W."/>
            <person name="Pangilinan J."/>
            <person name="LaButti K."/>
            <person name="Riley R."/>
            <person name="Lipzen A."/>
            <person name="Clum A."/>
            <person name="Drula E."/>
            <person name="Henrissat B."/>
            <person name="Kohler A."/>
            <person name="Grigoriev I.V."/>
            <person name="Martin F.M."/>
            <person name="Hacquard S."/>
        </authorList>
    </citation>
    <scope>NUCLEOTIDE SEQUENCE</scope>
    <source>
        <strain evidence="2">MPI-SDFR-AT-0120</strain>
    </source>
</reference>
<dbReference type="Proteomes" id="UP000813461">
    <property type="component" value="Unassembled WGS sequence"/>
</dbReference>
<dbReference type="AlphaFoldDB" id="A0A8K0R479"/>